<evidence type="ECO:0000256" key="5">
    <source>
        <dbReference type="ARBA" id="ARBA00038020"/>
    </source>
</evidence>
<evidence type="ECO:0000256" key="6">
    <source>
        <dbReference type="RuleBase" id="RU000487"/>
    </source>
</evidence>
<dbReference type="CDD" id="cd22156">
    <property type="entry name" value="F-box_AtARP8-like"/>
    <property type="match status" value="1"/>
</dbReference>
<dbReference type="GO" id="GO:0005886">
    <property type="term" value="C:plasma membrane"/>
    <property type="evidence" value="ECO:0007669"/>
    <property type="project" value="UniProtKB-SubCell"/>
</dbReference>
<dbReference type="SMART" id="SM01100">
    <property type="entry name" value="CRAL_TRIO_N"/>
    <property type="match status" value="1"/>
</dbReference>
<dbReference type="InterPro" id="IPR004000">
    <property type="entry name" value="Actin"/>
</dbReference>
<protein>
    <recommendedName>
        <fullName evidence="12">CRAL-TRIO domain-containing protein</fullName>
    </recommendedName>
</protein>
<dbReference type="InterPro" id="IPR001251">
    <property type="entry name" value="CRAL-TRIO_dom"/>
</dbReference>
<comment type="caution">
    <text evidence="10">The sequence shown here is derived from an EMBL/GenBank/DDBJ whole genome shotgun (WGS) entry which is preliminary data.</text>
</comment>
<proteinExistence type="inferred from homology"/>
<dbReference type="InterPro" id="IPR051026">
    <property type="entry name" value="PI/PC_transfer"/>
</dbReference>
<dbReference type="InterPro" id="IPR011074">
    <property type="entry name" value="CRAL/TRIO_N_dom"/>
</dbReference>
<dbReference type="CDD" id="cd00170">
    <property type="entry name" value="SEC14"/>
    <property type="match status" value="1"/>
</dbReference>
<dbReference type="PANTHER" id="PTHR45657">
    <property type="entry name" value="CRAL-TRIO DOMAIN-CONTAINING PROTEIN YKL091C-RELATED"/>
    <property type="match status" value="1"/>
</dbReference>
<keyword evidence="3" id="KW-0813">Transport</keyword>
<keyword evidence="3" id="KW-0653">Protein transport</keyword>
<feature type="domain" description="F-box" evidence="8">
    <location>
        <begin position="649"/>
        <end position="695"/>
    </location>
</feature>
<dbReference type="SMART" id="SM00516">
    <property type="entry name" value="SEC14"/>
    <property type="match status" value="1"/>
</dbReference>
<dbReference type="Pfam" id="PF00650">
    <property type="entry name" value="CRAL_TRIO"/>
    <property type="match status" value="1"/>
</dbReference>
<evidence type="ECO:0000259" key="8">
    <source>
        <dbReference type="PROSITE" id="PS50181"/>
    </source>
</evidence>
<feature type="region of interest" description="Disordered" evidence="7">
    <location>
        <begin position="369"/>
        <end position="410"/>
    </location>
</feature>
<dbReference type="Pfam" id="PF03765">
    <property type="entry name" value="CRAL_TRIO_N"/>
    <property type="match status" value="1"/>
</dbReference>
<sequence>MSGVEGIVVNDENRERRSDFDNSEDERRRSKIGNFKKKALNASNKLTHSFKKRGKRIIDYGVSSVSIEDVRDAKEESAVHELRQKLLERDLLPPGHDDYHTLLRFLKAREFNIDKTIQMWEEMLNWRKEYGTDSILEVMEWIYSANHAAVGMVILEPYPVKSGIIRSSKLHLLDFEFEELEEVLQFYPHGYHGVDKEGRPVYIERLGKAHPSKLMRITTIERYLKYHVQEFERAIQEKFSACSIAAKRRICSTTTILDVQGLGIKNFTRTAATLLGGVTKIDSSYYPETLHRMFIVNAGPGFKKMLWPVAQKFLDAQTIAKIQVLEPRSLPKLLEIIESSQLPDFLGGSCSCSAEGGCLRSSKGPWNDPEILKGKSSGRVTAESGSDIDDPSSPFRKKNSTFPCSTPVDEEARASDPSIYYSCDDNFTMAEKTVLRGDYSADQSLKINNLGNIPHEVTSNLDGLFIRWLDFVKEKVGKTSIPNATRTLLSFVTKLFSLCRSLPFEYWRRQNNIYPSNLMEHNTDVHSTAAEAMNEEDHVRPCIYRLQRLEKIYEELSKRPAVIPLEKEKMLTESLERIKSAEFDLEKTKSTAYYNDLGNGGEPISAMAMLLKKVWESVTNRRSSCPSSHIDSVISPPSYTKSPPPPSSLGAFDRLPIDVVFQIVKLVGPKDAARLSVACKSWRSLISDDRLWIYFLQSYHDTWNSVFFAETNLQKFSSHIEKSSFMRIYRQRVQVPGAVIVDGGSGYYKFGWSKYACPSGRSATFSEFVNIEFPSYFRFRNFFATIYTRMQVKASAQPIVLSLPLRNYDDTESARVSRRQLKEAIYTALFDMDVPAVCAVNQATLALYAAQRTSGIVVNIGFQVTSVVPILHGKVMRTVGVEVVDVGGLKLTEFLREQMQRNNINFRSLYTARTLKEKLCYIAADYEVELSKDTPASLEVPGEGWFTLSKERFTTGEVLFQPHIAGVNTKGLHEAVALCMDHCHAIGFTGDDTWFKTVVLSGGTALLPGLAGRLEKELYGLLPSSISKGIKVISPAYGADTAWFGAKLISNV</sequence>
<evidence type="ECO:0000313" key="10">
    <source>
        <dbReference type="EMBL" id="KAG6794302.1"/>
    </source>
</evidence>
<dbReference type="PROSITE" id="PS50191">
    <property type="entry name" value="CRAL_TRIO"/>
    <property type="match status" value="1"/>
</dbReference>
<keyword evidence="11" id="KW-1185">Reference proteome</keyword>
<name>A0A8X8DLY3_POPTO</name>
<feature type="compositionally biased region" description="Basic and acidic residues" evidence="7">
    <location>
        <begin position="11"/>
        <end position="28"/>
    </location>
</feature>
<dbReference type="PANTHER" id="PTHR45657:SF8">
    <property type="entry name" value="PHOSPHATIDYLINOSITOL_PHOSPHATIDYLCHOLINE TRANSFER PROTEIN SFH13"/>
    <property type="match status" value="1"/>
</dbReference>
<evidence type="ECO:0008006" key="12">
    <source>
        <dbReference type="Google" id="ProtNLM"/>
    </source>
</evidence>
<dbReference type="EMBL" id="JAAWWB010000001">
    <property type="protein sequence ID" value="KAG6794302.1"/>
    <property type="molecule type" value="Genomic_DNA"/>
</dbReference>
<dbReference type="Pfam" id="PF00022">
    <property type="entry name" value="Actin"/>
    <property type="match status" value="2"/>
</dbReference>
<feature type="region of interest" description="Disordered" evidence="7">
    <location>
        <begin position="622"/>
        <end position="645"/>
    </location>
</feature>
<gene>
    <name evidence="10" type="ORF">POTOM_003545</name>
</gene>
<dbReference type="InterPro" id="IPR001810">
    <property type="entry name" value="F-box_dom"/>
</dbReference>
<comment type="subcellular location">
    <subcellularLocation>
        <location evidence="1">Cell membrane</location>
        <topology evidence="1">Peripheral membrane protein</topology>
    </subcellularLocation>
    <subcellularLocation>
        <location evidence="2">Golgi apparatus membrane</location>
        <topology evidence="2">Peripheral membrane protein</topology>
    </subcellularLocation>
</comment>
<accession>A0A8X8DLY3</accession>
<feature type="region of interest" description="Disordered" evidence="7">
    <location>
        <begin position="1"/>
        <end position="28"/>
    </location>
</feature>
<dbReference type="GO" id="GO:0000139">
    <property type="term" value="C:Golgi membrane"/>
    <property type="evidence" value="ECO:0007669"/>
    <property type="project" value="UniProtKB-SubCell"/>
</dbReference>
<comment type="similarity">
    <text evidence="5">Belongs to the SFH family.</text>
</comment>
<dbReference type="Proteomes" id="UP000886885">
    <property type="component" value="Chromosome 1A"/>
</dbReference>
<dbReference type="SMART" id="SM00268">
    <property type="entry name" value="ACTIN"/>
    <property type="match status" value="1"/>
</dbReference>
<evidence type="ECO:0000256" key="7">
    <source>
        <dbReference type="SAM" id="MobiDB-lite"/>
    </source>
</evidence>
<evidence type="ECO:0000313" key="11">
    <source>
        <dbReference type="Proteomes" id="UP000886885"/>
    </source>
</evidence>
<organism evidence="10 11">
    <name type="scientific">Populus tomentosa</name>
    <name type="common">Chinese white poplar</name>
    <dbReference type="NCBI Taxonomy" id="118781"/>
    <lineage>
        <taxon>Eukaryota</taxon>
        <taxon>Viridiplantae</taxon>
        <taxon>Streptophyta</taxon>
        <taxon>Embryophyta</taxon>
        <taxon>Tracheophyta</taxon>
        <taxon>Spermatophyta</taxon>
        <taxon>Magnoliopsida</taxon>
        <taxon>eudicotyledons</taxon>
        <taxon>Gunneridae</taxon>
        <taxon>Pentapetalae</taxon>
        <taxon>rosids</taxon>
        <taxon>fabids</taxon>
        <taxon>Malpighiales</taxon>
        <taxon>Salicaceae</taxon>
        <taxon>Saliceae</taxon>
        <taxon>Populus</taxon>
    </lineage>
</organism>
<reference evidence="10" key="1">
    <citation type="journal article" date="2020" name="bioRxiv">
        <title>Hybrid origin of Populus tomentosa Carr. identified through genome sequencing and phylogenomic analysis.</title>
        <authorList>
            <person name="An X."/>
            <person name="Gao K."/>
            <person name="Chen Z."/>
            <person name="Li J."/>
            <person name="Yang X."/>
            <person name="Yang X."/>
            <person name="Zhou J."/>
            <person name="Guo T."/>
            <person name="Zhao T."/>
            <person name="Huang S."/>
            <person name="Miao D."/>
            <person name="Khan W.U."/>
            <person name="Rao P."/>
            <person name="Ye M."/>
            <person name="Lei B."/>
            <person name="Liao W."/>
            <person name="Wang J."/>
            <person name="Ji L."/>
            <person name="Li Y."/>
            <person name="Guo B."/>
            <person name="Mustafa N.S."/>
            <person name="Li S."/>
            <person name="Yun Q."/>
            <person name="Keller S.R."/>
            <person name="Mao J."/>
            <person name="Zhang R."/>
            <person name="Strauss S.H."/>
        </authorList>
    </citation>
    <scope>NUCLEOTIDE SEQUENCE</scope>
    <source>
        <strain evidence="10">GM15</strain>
        <tissue evidence="10">Leaf</tissue>
    </source>
</reference>
<dbReference type="SMART" id="SM00256">
    <property type="entry name" value="FBOX"/>
    <property type="match status" value="1"/>
</dbReference>
<dbReference type="OrthoDB" id="1434354at2759"/>
<evidence type="ECO:0000256" key="4">
    <source>
        <dbReference type="ARBA" id="ARBA00023034"/>
    </source>
</evidence>
<dbReference type="AlphaFoldDB" id="A0A8X8DLY3"/>
<evidence type="ECO:0000256" key="1">
    <source>
        <dbReference type="ARBA" id="ARBA00004202"/>
    </source>
</evidence>
<comment type="similarity">
    <text evidence="6">Belongs to the actin family.</text>
</comment>
<dbReference type="GO" id="GO:0015031">
    <property type="term" value="P:protein transport"/>
    <property type="evidence" value="ECO:0007669"/>
    <property type="project" value="UniProtKB-KW"/>
</dbReference>
<evidence type="ECO:0000259" key="9">
    <source>
        <dbReference type="PROSITE" id="PS50191"/>
    </source>
</evidence>
<evidence type="ECO:0000256" key="2">
    <source>
        <dbReference type="ARBA" id="ARBA00004395"/>
    </source>
</evidence>
<feature type="domain" description="CRAL-TRIO" evidence="9">
    <location>
        <begin position="179"/>
        <end position="354"/>
    </location>
</feature>
<keyword evidence="4" id="KW-0333">Golgi apparatus</keyword>
<evidence type="ECO:0000256" key="3">
    <source>
        <dbReference type="ARBA" id="ARBA00022927"/>
    </source>
</evidence>
<dbReference type="Pfam" id="PF00646">
    <property type="entry name" value="F-box"/>
    <property type="match status" value="1"/>
</dbReference>
<dbReference type="PROSITE" id="PS50181">
    <property type="entry name" value="FBOX"/>
    <property type="match status" value="1"/>
</dbReference>